<evidence type="ECO:0000313" key="20">
    <source>
        <dbReference type="EMBL" id="PSB56664.1"/>
    </source>
</evidence>
<evidence type="ECO:0000256" key="15">
    <source>
        <dbReference type="ARBA" id="ARBA00074306"/>
    </source>
</evidence>
<evidence type="ECO:0000256" key="12">
    <source>
        <dbReference type="ARBA" id="ARBA00022989"/>
    </source>
</evidence>
<comment type="caution">
    <text evidence="20">The sequence shown here is derived from an EMBL/GenBank/DDBJ whole genome shotgun (WGS) entry which is preliminary data.</text>
</comment>
<dbReference type="Pfam" id="PF02518">
    <property type="entry name" value="HATPase_c"/>
    <property type="match status" value="1"/>
</dbReference>
<dbReference type="Pfam" id="PF00512">
    <property type="entry name" value="HisKA"/>
    <property type="match status" value="1"/>
</dbReference>
<dbReference type="FunFam" id="3.30.565.10:FF:000010">
    <property type="entry name" value="Sensor histidine kinase RcsC"/>
    <property type="match status" value="1"/>
</dbReference>
<dbReference type="CDD" id="cd00082">
    <property type="entry name" value="HisKA"/>
    <property type="match status" value="1"/>
</dbReference>
<dbReference type="CDD" id="cd17546">
    <property type="entry name" value="REC_hyHK_CKI1_RcsC-like"/>
    <property type="match status" value="2"/>
</dbReference>
<dbReference type="InterPro" id="IPR003661">
    <property type="entry name" value="HisK_dim/P_dom"/>
</dbReference>
<dbReference type="Proteomes" id="UP000238937">
    <property type="component" value="Unassembled WGS sequence"/>
</dbReference>
<dbReference type="Gene3D" id="3.30.565.10">
    <property type="entry name" value="Histidine kinase-like ATPase, C-terminal domain"/>
    <property type="match status" value="1"/>
</dbReference>
<feature type="modified residue" description="4-aspartylphosphate" evidence="16">
    <location>
        <position position="623"/>
    </location>
</feature>
<keyword evidence="21" id="KW-1185">Reference proteome</keyword>
<dbReference type="PROSITE" id="PS50109">
    <property type="entry name" value="HIS_KIN"/>
    <property type="match status" value="1"/>
</dbReference>
<dbReference type="Pfam" id="PF00072">
    <property type="entry name" value="Response_reg"/>
    <property type="match status" value="3"/>
</dbReference>
<dbReference type="InterPro" id="IPR004358">
    <property type="entry name" value="Sig_transdc_His_kin-like_C"/>
</dbReference>
<dbReference type="InterPro" id="IPR001789">
    <property type="entry name" value="Sig_transdc_resp-reg_receiver"/>
</dbReference>
<dbReference type="GO" id="GO:0005886">
    <property type="term" value="C:plasma membrane"/>
    <property type="evidence" value="ECO:0007669"/>
    <property type="project" value="UniProtKB-SubCell"/>
</dbReference>
<evidence type="ECO:0000256" key="5">
    <source>
        <dbReference type="ARBA" id="ARBA00022475"/>
    </source>
</evidence>
<evidence type="ECO:0000259" key="18">
    <source>
        <dbReference type="PROSITE" id="PS50109"/>
    </source>
</evidence>
<feature type="modified residue" description="4-aspartylphosphate" evidence="16">
    <location>
        <position position="481"/>
    </location>
</feature>
<dbReference type="PRINTS" id="PR00344">
    <property type="entry name" value="BCTRLSENSOR"/>
</dbReference>
<keyword evidence="9" id="KW-0547">Nucleotide-binding</keyword>
<dbReference type="EC" id="2.7.13.3" evidence="4"/>
<keyword evidence="6 16" id="KW-0597">Phosphoprotein</keyword>
<dbReference type="Gene3D" id="1.10.287.130">
    <property type="match status" value="1"/>
</dbReference>
<evidence type="ECO:0000256" key="3">
    <source>
        <dbReference type="ARBA" id="ARBA00006402"/>
    </source>
</evidence>
<feature type="domain" description="Histidine kinase" evidence="18">
    <location>
        <begin position="178"/>
        <end position="409"/>
    </location>
</feature>
<comment type="catalytic activity">
    <reaction evidence="1">
        <text>ATP + protein L-histidine = ADP + protein N-phospho-L-histidine.</text>
        <dbReference type="EC" id="2.7.13.3"/>
    </reaction>
</comment>
<keyword evidence="17" id="KW-0175">Coiled coil</keyword>
<evidence type="ECO:0000256" key="17">
    <source>
        <dbReference type="SAM" id="Coils"/>
    </source>
</evidence>
<dbReference type="InterPro" id="IPR036890">
    <property type="entry name" value="HATPase_C_sf"/>
</dbReference>
<dbReference type="EMBL" id="PVWO01000114">
    <property type="protein sequence ID" value="PSB56664.1"/>
    <property type="molecule type" value="Genomic_DNA"/>
</dbReference>
<dbReference type="RefSeq" id="WP_106304205.1">
    <property type="nucleotide sequence ID" value="NZ_PVWO01000114.1"/>
</dbReference>
<dbReference type="OrthoDB" id="5389090at2"/>
<dbReference type="InterPro" id="IPR003594">
    <property type="entry name" value="HATPase_dom"/>
</dbReference>
<reference evidence="20 21" key="1">
    <citation type="submission" date="2018-03" db="EMBL/GenBank/DDBJ databases">
        <title>The ancient ancestry and fast evolution of plastids.</title>
        <authorList>
            <person name="Moore K.R."/>
            <person name="Magnabosco C."/>
            <person name="Momper L."/>
            <person name="Gold D.A."/>
            <person name="Bosak T."/>
            <person name="Fournier G.P."/>
        </authorList>
    </citation>
    <scope>NUCLEOTIDE SEQUENCE [LARGE SCALE GENOMIC DNA]</scope>
    <source>
        <strain evidence="20 21">CCALA 037</strain>
    </source>
</reference>
<keyword evidence="11" id="KW-0067">ATP-binding</keyword>
<feature type="domain" description="Response regulatory" evidence="19">
    <location>
        <begin position="431"/>
        <end position="548"/>
    </location>
</feature>
<accession>A0A2T1GGC2</accession>
<organism evidence="20 21">
    <name type="scientific">Chamaesiphon polymorphus CCALA 037</name>
    <dbReference type="NCBI Taxonomy" id="2107692"/>
    <lineage>
        <taxon>Bacteria</taxon>
        <taxon>Bacillati</taxon>
        <taxon>Cyanobacteriota</taxon>
        <taxon>Cyanophyceae</taxon>
        <taxon>Gomontiellales</taxon>
        <taxon>Chamaesiphonaceae</taxon>
        <taxon>Chamaesiphon</taxon>
    </lineage>
</organism>
<dbReference type="GO" id="GO:0000155">
    <property type="term" value="F:phosphorelay sensor kinase activity"/>
    <property type="evidence" value="ECO:0007669"/>
    <property type="project" value="InterPro"/>
</dbReference>
<keyword evidence="12" id="KW-1133">Transmembrane helix</keyword>
<dbReference type="SMART" id="SM00388">
    <property type="entry name" value="HisKA"/>
    <property type="match status" value="1"/>
</dbReference>
<dbReference type="SMART" id="SM00387">
    <property type="entry name" value="HATPase_c"/>
    <property type="match status" value="1"/>
</dbReference>
<dbReference type="PANTHER" id="PTHR45339">
    <property type="entry name" value="HYBRID SIGNAL TRANSDUCTION HISTIDINE KINASE J"/>
    <property type="match status" value="1"/>
</dbReference>
<feature type="modified residue" description="4-aspartylphosphate" evidence="16">
    <location>
        <position position="61"/>
    </location>
</feature>
<gene>
    <name evidence="20" type="ORF">C7B77_11145</name>
</gene>
<dbReference type="GO" id="GO:0005524">
    <property type="term" value="F:ATP binding"/>
    <property type="evidence" value="ECO:0007669"/>
    <property type="project" value="UniProtKB-KW"/>
</dbReference>
<evidence type="ECO:0000256" key="8">
    <source>
        <dbReference type="ARBA" id="ARBA00022692"/>
    </source>
</evidence>
<evidence type="ECO:0000256" key="10">
    <source>
        <dbReference type="ARBA" id="ARBA00022777"/>
    </source>
</evidence>
<comment type="subcellular location">
    <subcellularLocation>
        <location evidence="2">Cell membrane</location>
        <topology evidence="2">Multi-pass membrane protein</topology>
    </subcellularLocation>
</comment>
<feature type="domain" description="Response regulatory" evidence="19">
    <location>
        <begin position="574"/>
        <end position="691"/>
    </location>
</feature>
<keyword evidence="8" id="KW-0812">Transmembrane</keyword>
<evidence type="ECO:0000313" key="21">
    <source>
        <dbReference type="Proteomes" id="UP000238937"/>
    </source>
</evidence>
<evidence type="ECO:0000256" key="2">
    <source>
        <dbReference type="ARBA" id="ARBA00004651"/>
    </source>
</evidence>
<comment type="similarity">
    <text evidence="3">In the N-terminal section; belongs to the phytochrome family.</text>
</comment>
<dbReference type="InterPro" id="IPR036097">
    <property type="entry name" value="HisK_dim/P_sf"/>
</dbReference>
<dbReference type="CDD" id="cd16922">
    <property type="entry name" value="HATPase_EvgS-ArcB-TorS-like"/>
    <property type="match status" value="1"/>
</dbReference>
<feature type="domain" description="Response regulatory" evidence="19">
    <location>
        <begin position="12"/>
        <end position="128"/>
    </location>
</feature>
<keyword evidence="5" id="KW-1003">Cell membrane</keyword>
<dbReference type="PROSITE" id="PS50110">
    <property type="entry name" value="RESPONSE_REGULATORY"/>
    <property type="match status" value="3"/>
</dbReference>
<dbReference type="FunFam" id="1.10.287.130:FF:000003">
    <property type="entry name" value="Histidine kinase"/>
    <property type="match status" value="1"/>
</dbReference>
<evidence type="ECO:0000259" key="19">
    <source>
        <dbReference type="PROSITE" id="PS50110"/>
    </source>
</evidence>
<evidence type="ECO:0000256" key="4">
    <source>
        <dbReference type="ARBA" id="ARBA00012438"/>
    </source>
</evidence>
<name>A0A2T1GGC2_9CYAN</name>
<evidence type="ECO:0000256" key="13">
    <source>
        <dbReference type="ARBA" id="ARBA00023012"/>
    </source>
</evidence>
<keyword evidence="14" id="KW-0472">Membrane</keyword>
<evidence type="ECO:0000256" key="6">
    <source>
        <dbReference type="ARBA" id="ARBA00022553"/>
    </source>
</evidence>
<proteinExistence type="inferred from homology"/>
<evidence type="ECO:0000256" key="7">
    <source>
        <dbReference type="ARBA" id="ARBA00022679"/>
    </source>
</evidence>
<keyword evidence="13" id="KW-0902">Two-component regulatory system</keyword>
<evidence type="ECO:0000256" key="1">
    <source>
        <dbReference type="ARBA" id="ARBA00000085"/>
    </source>
</evidence>
<protein>
    <recommendedName>
        <fullName evidence="15">Circadian input-output histidine kinase CikA</fullName>
        <ecNumber evidence="4">2.7.13.3</ecNumber>
    </recommendedName>
</protein>
<keyword evidence="10" id="KW-0418">Kinase</keyword>
<dbReference type="SUPFAM" id="SSF47384">
    <property type="entry name" value="Homodimeric domain of signal transducing histidine kinase"/>
    <property type="match status" value="1"/>
</dbReference>
<dbReference type="InterPro" id="IPR005467">
    <property type="entry name" value="His_kinase_dom"/>
</dbReference>
<evidence type="ECO:0000256" key="9">
    <source>
        <dbReference type="ARBA" id="ARBA00022741"/>
    </source>
</evidence>
<dbReference type="AlphaFoldDB" id="A0A2T1GGC2"/>
<dbReference type="SMART" id="SM00448">
    <property type="entry name" value="REC"/>
    <property type="match status" value="3"/>
</dbReference>
<evidence type="ECO:0000256" key="11">
    <source>
        <dbReference type="ARBA" id="ARBA00022840"/>
    </source>
</evidence>
<dbReference type="PANTHER" id="PTHR45339:SF1">
    <property type="entry name" value="HYBRID SIGNAL TRANSDUCTION HISTIDINE KINASE J"/>
    <property type="match status" value="1"/>
</dbReference>
<dbReference type="SUPFAM" id="SSF55874">
    <property type="entry name" value="ATPase domain of HSP90 chaperone/DNA topoisomerase II/histidine kinase"/>
    <property type="match status" value="1"/>
</dbReference>
<dbReference type="SUPFAM" id="SSF52172">
    <property type="entry name" value="CheY-like"/>
    <property type="match status" value="3"/>
</dbReference>
<evidence type="ECO:0000256" key="16">
    <source>
        <dbReference type="PROSITE-ProRule" id="PRU00169"/>
    </source>
</evidence>
<keyword evidence="7" id="KW-0808">Transferase</keyword>
<dbReference type="Gene3D" id="3.40.50.2300">
    <property type="match status" value="3"/>
</dbReference>
<feature type="coiled-coil region" evidence="17">
    <location>
        <begin position="134"/>
        <end position="168"/>
    </location>
</feature>
<dbReference type="InterPro" id="IPR011006">
    <property type="entry name" value="CheY-like_superfamily"/>
</dbReference>
<evidence type="ECO:0000256" key="14">
    <source>
        <dbReference type="ARBA" id="ARBA00023136"/>
    </source>
</evidence>
<sequence length="696" mass="77693">MTIGQTPHSPPLILIVDDDDLVRSLLCEKVRKDGYQVRTAQNGEEALVIYQEIQPDLVLMDGVMPEMDGFECCEQLQKLPGGELTPVLMITGLDDKASLDRAYAVGAADYITKPIHWAVLRQRVKRVLHQSHLYRELEASNLALRQKSEELQHQNDLLEQSRKVAESANKAKSAFLAAMSHEIRTPMNGVIGMTGLLLDTELTPQQHEFVSTIRHSGDALLTLINDILDFSKIESGKLELDYQPFNIRDCIEETLDLLAPKAAEKNLELAYLIYKNTPNCLYGDVTRIRQILVNLVGNGLKFTNSGEVIVGVTARKIATNDTDSVIAADDTYEVRFVVKDTGIGIPQDKIDRLFKAFSQVDSSTTRNYGGTGLGLIISRRLTELMHGKMWVESNSDGGSNFFFTIIAKAAPPPTSFARKEQSQPAHLQGKRLLIVEDNATHRKILALQAQSWGMHAHATESGAEALRLLNLRGHFDLAILDMQMPEMDGLSLAQKIREFSEYQQLPLVMLSSLNINRSEIEAANVKFAATLNKPLGHFQLQDVLAQILGETESKSLVKPQTSNYDRYQATFPLRILLAEDNLVNQKVAMHMLKRIGYQADIAMNGVEVLELLRDRAYDVVLMDLQMPKMDGMEATRRILTEFPEHRCPTIIAMTASALEGDKQECLAAGMHDYVTKPVKLEQLAQALNQCQPLLLV</sequence>